<dbReference type="InterPro" id="IPR001128">
    <property type="entry name" value="Cyt_P450"/>
</dbReference>
<feature type="transmembrane region" description="Helical" evidence="14">
    <location>
        <begin position="447"/>
        <end position="466"/>
    </location>
</feature>
<evidence type="ECO:0000256" key="6">
    <source>
        <dbReference type="ARBA" id="ARBA00022723"/>
    </source>
</evidence>
<keyword evidence="8" id="KW-0492">Microsome</keyword>
<evidence type="ECO:0000256" key="14">
    <source>
        <dbReference type="SAM" id="Phobius"/>
    </source>
</evidence>
<keyword evidence="16" id="KW-1185">Reference proteome</keyword>
<feature type="binding site" description="axial binding residue" evidence="13">
    <location>
        <position position="881"/>
    </location>
    <ligand>
        <name>heme</name>
        <dbReference type="ChEBI" id="CHEBI:30413"/>
    </ligand>
    <ligandPart>
        <name>Fe</name>
        <dbReference type="ChEBI" id="CHEBI:18248"/>
    </ligandPart>
</feature>
<reference evidence="15" key="1">
    <citation type="submission" date="2022-03" db="EMBL/GenBank/DDBJ databases">
        <authorList>
            <person name="Alioto T."/>
            <person name="Alioto T."/>
            <person name="Gomez Garrido J."/>
        </authorList>
    </citation>
    <scope>NUCLEOTIDE SEQUENCE</scope>
</reference>
<dbReference type="PRINTS" id="PR00463">
    <property type="entry name" value="EP450I"/>
</dbReference>
<name>A0AAD1WM01_PELCU</name>
<evidence type="ECO:0000256" key="13">
    <source>
        <dbReference type="PIRSR" id="PIRSR602401-1"/>
    </source>
</evidence>
<evidence type="ECO:0000256" key="7">
    <source>
        <dbReference type="ARBA" id="ARBA00022824"/>
    </source>
</evidence>
<evidence type="ECO:0000256" key="4">
    <source>
        <dbReference type="ARBA" id="ARBA00010617"/>
    </source>
</evidence>
<dbReference type="InterPro" id="IPR036396">
    <property type="entry name" value="Cyt_P450_sf"/>
</dbReference>
<keyword evidence="9" id="KW-0560">Oxidoreductase</keyword>
<evidence type="ECO:0000256" key="8">
    <source>
        <dbReference type="ARBA" id="ARBA00022848"/>
    </source>
</evidence>
<gene>
    <name evidence="15" type="ORF">PECUL_23A035515</name>
</gene>
<dbReference type="PANTHER" id="PTHR24300">
    <property type="entry name" value="CYTOCHROME P450 508A4-RELATED"/>
    <property type="match status" value="1"/>
</dbReference>
<keyword evidence="6 13" id="KW-0479">Metal-binding</keyword>
<keyword evidence="7" id="KW-0256">Endoplasmic reticulum</keyword>
<dbReference type="InterPro" id="IPR002401">
    <property type="entry name" value="Cyt_P450_E_grp-I"/>
</dbReference>
<evidence type="ECO:0000256" key="12">
    <source>
        <dbReference type="ARBA" id="ARBA00023136"/>
    </source>
</evidence>
<keyword evidence="10 13" id="KW-0408">Iron</keyword>
<dbReference type="GO" id="GO:0019373">
    <property type="term" value="P:epoxygenase P450 pathway"/>
    <property type="evidence" value="ECO:0007669"/>
    <property type="project" value="TreeGrafter"/>
</dbReference>
<dbReference type="Proteomes" id="UP001295444">
    <property type="component" value="Chromosome 09"/>
</dbReference>
<dbReference type="GO" id="GO:0006805">
    <property type="term" value="P:xenobiotic metabolic process"/>
    <property type="evidence" value="ECO:0007669"/>
    <property type="project" value="TreeGrafter"/>
</dbReference>
<dbReference type="FunFam" id="1.10.630.10:FF:000001">
    <property type="entry name" value="Cytochrome P450, family 2"/>
    <property type="match status" value="2"/>
</dbReference>
<proteinExistence type="inferred from homology"/>
<evidence type="ECO:0000313" key="15">
    <source>
        <dbReference type="EMBL" id="CAH2314109.1"/>
    </source>
</evidence>
<accession>A0AAD1WM01</accession>
<evidence type="ECO:0000256" key="5">
    <source>
        <dbReference type="ARBA" id="ARBA00022617"/>
    </source>
</evidence>
<comment type="subcellular location">
    <subcellularLocation>
        <location evidence="3">Endoplasmic reticulum membrane</location>
    </subcellularLocation>
    <subcellularLocation>
        <location evidence="2">Microsome membrane</location>
    </subcellularLocation>
</comment>
<evidence type="ECO:0000256" key="11">
    <source>
        <dbReference type="ARBA" id="ARBA00023033"/>
    </source>
</evidence>
<dbReference type="AlphaFoldDB" id="A0AAD1WM01"/>
<dbReference type="EMBL" id="OW240920">
    <property type="protein sequence ID" value="CAH2314109.1"/>
    <property type="molecule type" value="Genomic_DNA"/>
</dbReference>
<dbReference type="PANTHER" id="PTHR24300:SF424">
    <property type="entry name" value="CYTOCHROME P450"/>
    <property type="match status" value="1"/>
</dbReference>
<dbReference type="InterPro" id="IPR050182">
    <property type="entry name" value="Cytochrome_P450_fam2"/>
</dbReference>
<dbReference type="Gene3D" id="1.10.630.10">
    <property type="entry name" value="Cytochrome P450"/>
    <property type="match status" value="2"/>
</dbReference>
<evidence type="ECO:0000256" key="3">
    <source>
        <dbReference type="ARBA" id="ARBA00004586"/>
    </source>
</evidence>
<organism evidence="15 16">
    <name type="scientific">Pelobates cultripes</name>
    <name type="common">Western spadefoot toad</name>
    <dbReference type="NCBI Taxonomy" id="61616"/>
    <lineage>
        <taxon>Eukaryota</taxon>
        <taxon>Metazoa</taxon>
        <taxon>Chordata</taxon>
        <taxon>Craniata</taxon>
        <taxon>Vertebrata</taxon>
        <taxon>Euteleostomi</taxon>
        <taxon>Amphibia</taxon>
        <taxon>Batrachia</taxon>
        <taxon>Anura</taxon>
        <taxon>Pelobatoidea</taxon>
        <taxon>Pelobatidae</taxon>
        <taxon>Pelobates</taxon>
    </lineage>
</organism>
<dbReference type="CDD" id="cd11026">
    <property type="entry name" value="CYP2"/>
    <property type="match status" value="1"/>
</dbReference>
<protein>
    <submittedName>
        <fullName evidence="15">Cytochrome P450 2J2</fullName>
    </submittedName>
</protein>
<evidence type="ECO:0000313" key="16">
    <source>
        <dbReference type="Proteomes" id="UP001295444"/>
    </source>
</evidence>
<evidence type="ECO:0000256" key="10">
    <source>
        <dbReference type="ARBA" id="ARBA00023004"/>
    </source>
</evidence>
<comment type="cofactor">
    <cofactor evidence="1 13">
        <name>heme</name>
        <dbReference type="ChEBI" id="CHEBI:30413"/>
    </cofactor>
</comment>
<dbReference type="GO" id="GO:0005789">
    <property type="term" value="C:endoplasmic reticulum membrane"/>
    <property type="evidence" value="ECO:0007669"/>
    <property type="project" value="UniProtKB-SubCell"/>
</dbReference>
<feature type="transmembrane region" description="Helical" evidence="14">
    <location>
        <begin position="12"/>
        <end position="29"/>
    </location>
</feature>
<dbReference type="GO" id="GO:0005506">
    <property type="term" value="F:iron ion binding"/>
    <property type="evidence" value="ECO:0007669"/>
    <property type="project" value="InterPro"/>
</dbReference>
<feature type="transmembrane region" description="Helical" evidence="14">
    <location>
        <begin position="304"/>
        <end position="324"/>
    </location>
</feature>
<dbReference type="PRINTS" id="PR00385">
    <property type="entry name" value="P450"/>
</dbReference>
<keyword evidence="5 13" id="KW-0349">Heme</keyword>
<keyword evidence="14" id="KW-1133">Transmembrane helix</keyword>
<dbReference type="SUPFAM" id="SSF48264">
    <property type="entry name" value="Cytochrome P450"/>
    <property type="match status" value="2"/>
</dbReference>
<dbReference type="GO" id="GO:0020037">
    <property type="term" value="F:heme binding"/>
    <property type="evidence" value="ECO:0007669"/>
    <property type="project" value="InterPro"/>
</dbReference>
<evidence type="ECO:0000256" key="2">
    <source>
        <dbReference type="ARBA" id="ARBA00004524"/>
    </source>
</evidence>
<comment type="similarity">
    <text evidence="4">Belongs to the cytochrome P450 family.</text>
</comment>
<keyword evidence="12 14" id="KW-0472">Membrane</keyword>
<evidence type="ECO:0000256" key="9">
    <source>
        <dbReference type="ARBA" id="ARBA00023002"/>
    </source>
</evidence>
<sequence>MHSSTMQFSEDISLLLALCISSLFLFLVFKKSIWKNRHFPPGPTPLPILGNILQLKGDYVKTLIKFRETYGDVCTIYLGSRPVILVTGYKAVKEVLVDKADDFLARGEMPAFDSYYKNYGLIFTSDMNRWRQLRRFSLSALRDFGMGKKSLEEKIQEEAACLVKELQKMEEAFFDPGQCLSKPPCNIIFSIMFGNRQKYDDEELLNVIEYVHKSFLVVSSPWGQLFEMFPGVMKFIPGPHQTISEYLEKLQIYVEKRVEMNEKTLDPANPRDYVDTFLIKMKKDKKDPQSEFSLRNLVYSTLQIFFAGVETISSVLTYSLLILLKNPDIIAKVQEEIDRVIGRDRCPTLQDRSQMPYTDTVMHEMLRFIDLLPLGVPRKTTKDTELQGYTIPKGTNVFPVLSSVLKDRSCFPYPSEFNPQNFQDENGEFKKNDAFIPLGAEPSLSSMNPVLVAVALVSVLVFLWFVKHTHVRGNLPPGPPPLPLVGNYIEIIKIQLVPFVKQMRCRYGDIFTIYLGQRPVVVVCGCQALKDALLRHGNAFNGRGYTPCMTEFYNDFGFAFSTNFERWKELRSFSVSVLRDFGMGKRSVESLVLEEAKCLVTEFRKNKGSEFDPFGILSQASTNIICSLTFGQRFEYDDEELKLLIVRLHETFYLLSAISGKLSNLIPGIMKYLPGAHKKIFNHMEDIVSFVRKRVELNQKTLDVNCPRDYIDAFLLKIQKQRNPNTEFNMDNLICSTLQIFFAGMETTSITLTYGFLLLLKYPDIQEKVHEEIDRVIGRDRCPTYQDKGMMPYTEAVIHEFLRYNDLVPFSMPRRMTEDTEFYGYNIPKETDVYLFLSSAHKDPDFFPNPESFNPENFLDEDGRFKKSEAYLVFAAGKRNCLGESLAHMEIFLLFTSILQNFTLTSPLSLDAIDIDPITTVLGNFPKPYMLYAKPR</sequence>
<keyword evidence="11" id="KW-0503">Monooxygenase</keyword>
<dbReference type="InterPro" id="IPR008067">
    <property type="entry name" value="Cyt_P450_E_grp-I_CYP2A-like"/>
</dbReference>
<dbReference type="Pfam" id="PF00067">
    <property type="entry name" value="p450"/>
    <property type="match status" value="2"/>
</dbReference>
<dbReference type="PRINTS" id="PR01684">
    <property type="entry name" value="EP450ICYP2A"/>
</dbReference>
<dbReference type="GO" id="GO:0016712">
    <property type="term" value="F:oxidoreductase activity, acting on paired donors, with incorporation or reduction of molecular oxygen, reduced flavin or flavoprotein as one donor, and incorporation of one atom of oxygen"/>
    <property type="evidence" value="ECO:0007669"/>
    <property type="project" value="InterPro"/>
</dbReference>
<evidence type="ECO:0000256" key="1">
    <source>
        <dbReference type="ARBA" id="ARBA00001971"/>
    </source>
</evidence>
<dbReference type="GO" id="GO:0008392">
    <property type="term" value="F:arachidonate epoxygenase activity"/>
    <property type="evidence" value="ECO:0007669"/>
    <property type="project" value="TreeGrafter"/>
</dbReference>
<keyword evidence="14" id="KW-0812">Transmembrane</keyword>